<dbReference type="Gene3D" id="2.40.10.480">
    <property type="match status" value="2"/>
</dbReference>
<dbReference type="PROSITE" id="PS50093">
    <property type="entry name" value="PKD"/>
    <property type="match status" value="2"/>
</dbReference>
<dbReference type="CDD" id="cd00146">
    <property type="entry name" value="PKD"/>
    <property type="match status" value="2"/>
</dbReference>
<dbReference type="PANTHER" id="PTHR34512">
    <property type="entry name" value="CELL SURFACE PROTEIN"/>
    <property type="match status" value="1"/>
</dbReference>
<organism evidence="3 4">
    <name type="scientific">Haloferax sulfurifontis ATCC BAA-897</name>
    <dbReference type="NCBI Taxonomy" id="662480"/>
    <lineage>
        <taxon>Archaea</taxon>
        <taxon>Methanobacteriati</taxon>
        <taxon>Methanobacteriota</taxon>
        <taxon>Stenosarchaea group</taxon>
        <taxon>Halobacteria</taxon>
        <taxon>Halobacteriales</taxon>
        <taxon>Haloferacaceae</taxon>
        <taxon>Haloferax</taxon>
    </lineage>
</organism>
<protein>
    <submittedName>
        <fullName evidence="3">Cell surface protein</fullName>
    </submittedName>
</protein>
<dbReference type="InterPro" id="IPR018391">
    <property type="entry name" value="PQQ_b-propeller_rpt"/>
</dbReference>
<feature type="compositionally biased region" description="Low complexity" evidence="1">
    <location>
        <begin position="770"/>
        <end position="780"/>
    </location>
</feature>
<evidence type="ECO:0000259" key="2">
    <source>
        <dbReference type="PROSITE" id="PS50093"/>
    </source>
</evidence>
<evidence type="ECO:0000256" key="1">
    <source>
        <dbReference type="SAM" id="MobiDB-lite"/>
    </source>
</evidence>
<dbReference type="InterPro" id="IPR002372">
    <property type="entry name" value="PQQ_rpt_dom"/>
</dbReference>
<sequence>MTVISLVAWVPVGAAAVTNGADIAHSNLSVTPTTLYEGSAVTVNVTVENTGASQQPYNTTLTVDGAVVAYQTGTLNASESQQLTFTKTLWGAGTYDVAAGGLAAQTVTVEAANAKFHGGPGNLGYYPNQEGPLTEPTEAWNITDSSPQVMQPTIVGDTLYTAFHNGGSLYALDPETGAEKWNATPGGLDGSTWTTPAYANGVLYLGSNDYKLHAINATDGTEIWNYQTQTNVRSAPAVVDGVVYFGSNDGNLTAVDADTGEELWYYTMYQPVLVESNPAVVDGVVYVSADDDNLTALNATTGAKLWNYTLRDESQSDPTVANDTVFVGSDSTMGETSGNGSVYAINATDGTKRWNYSMTGDVDSSQVYADGVVYAGSRGGDLVALDAADGSRLWNASGNSFRGAPVVAGDVLYISDFGDDTVHAFNATDGTELWSYDSPTSTLYPTPLAWNGYLYYGSGSQFHALAEPAPAVSAVNATSPSGQNLSVSFDSSQALTNVSVSVSGPSSTTFTEADFAESGSGPYTYALASPYETGSDGTYTVTVETAKNADGQDGAASESDSVTIDTVAPVVDAGANATVDEDVALDFNATATDAVGVTSTSWDFGDGSANATGKNATHTFADPGTYTATFTATDAAGNEETDSLVVTVNDTTAPTADAGANQTADEDTAVDFDGSASTDNGVIDSYEWDFDDGSANATGATPSHTFADPGTYNVTLNVTDGGGNADADTLVVTVDDATAPAADAARTRPSTRTPPPSSTRRRPTPRESRPTSGTSATARTRPARTPPTRSPTPAPTPSR</sequence>
<reference evidence="3 4" key="1">
    <citation type="journal article" date="2014" name="PLoS Genet.">
        <title>Phylogenetically driven sequencing of extremely halophilic archaea reveals strategies for static and dynamic osmo-response.</title>
        <authorList>
            <person name="Becker E.A."/>
            <person name="Seitzer P.M."/>
            <person name="Tritt A."/>
            <person name="Larsen D."/>
            <person name="Krusor M."/>
            <person name="Yao A.I."/>
            <person name="Wu D."/>
            <person name="Madern D."/>
            <person name="Eisen J.A."/>
            <person name="Darling A.E."/>
            <person name="Facciotti M.T."/>
        </authorList>
    </citation>
    <scope>NUCLEOTIDE SEQUENCE [LARGE SCALE GENOMIC DNA]</scope>
    <source>
        <strain evidence="3 4">ATCC BAA-897</strain>
    </source>
</reference>
<dbReference type="SMART" id="SM00564">
    <property type="entry name" value="PQQ"/>
    <property type="match status" value="7"/>
</dbReference>
<dbReference type="SMART" id="SM00089">
    <property type="entry name" value="PKD"/>
    <property type="match status" value="3"/>
</dbReference>
<comment type="caution">
    <text evidence="3">The sequence shown here is derived from an EMBL/GenBank/DDBJ whole genome shotgun (WGS) entry which is preliminary data.</text>
</comment>
<feature type="compositionally biased region" description="Low complexity" evidence="1">
    <location>
        <begin position="738"/>
        <end position="751"/>
    </location>
</feature>
<dbReference type="SUPFAM" id="SSF50998">
    <property type="entry name" value="Quinoprotein alcohol dehydrogenase-like"/>
    <property type="match status" value="3"/>
</dbReference>
<keyword evidence="4" id="KW-1185">Reference proteome</keyword>
<dbReference type="Gene3D" id="2.60.40.10">
    <property type="entry name" value="Immunoglobulins"/>
    <property type="match status" value="3"/>
</dbReference>
<feature type="compositionally biased region" description="Pro residues" evidence="1">
    <location>
        <begin position="784"/>
        <end position="799"/>
    </location>
</feature>
<dbReference type="Pfam" id="PF07705">
    <property type="entry name" value="CARDB"/>
    <property type="match status" value="1"/>
</dbReference>
<proteinExistence type="predicted"/>
<dbReference type="EMBL" id="AOLM01000028">
    <property type="protein sequence ID" value="ELZ88748.1"/>
    <property type="molecule type" value="Genomic_DNA"/>
</dbReference>
<dbReference type="Pfam" id="PF13360">
    <property type="entry name" value="PQQ_2"/>
    <property type="match status" value="2"/>
</dbReference>
<dbReference type="InterPro" id="IPR022409">
    <property type="entry name" value="PKD/Chitinase_dom"/>
</dbReference>
<dbReference type="Gene3D" id="2.130.10.10">
    <property type="entry name" value="YVTN repeat-like/Quinoprotein amine dehydrogenase"/>
    <property type="match status" value="1"/>
</dbReference>
<dbReference type="InterPro" id="IPR000601">
    <property type="entry name" value="PKD_dom"/>
</dbReference>
<evidence type="ECO:0000313" key="4">
    <source>
        <dbReference type="Proteomes" id="UP000011508"/>
    </source>
</evidence>
<dbReference type="Proteomes" id="UP000011508">
    <property type="component" value="Unassembled WGS sequence"/>
</dbReference>
<dbReference type="PANTHER" id="PTHR34512:SF30">
    <property type="entry name" value="OUTER MEMBRANE PROTEIN ASSEMBLY FACTOR BAMB"/>
    <property type="match status" value="1"/>
</dbReference>
<name>M0HYD5_9EURY</name>
<feature type="region of interest" description="Disordered" evidence="1">
    <location>
        <begin position="738"/>
        <end position="799"/>
    </location>
</feature>
<feature type="domain" description="PKD" evidence="2">
    <location>
        <begin position="566"/>
        <end position="655"/>
    </location>
</feature>
<dbReference type="InterPro" id="IPR011047">
    <property type="entry name" value="Quinoprotein_ADH-like_sf"/>
</dbReference>
<dbReference type="Pfam" id="PF18911">
    <property type="entry name" value="PKD_4"/>
    <property type="match status" value="2"/>
</dbReference>
<dbReference type="AlphaFoldDB" id="M0HYD5"/>
<gene>
    <name evidence="3" type="ORF">C441_18587</name>
</gene>
<dbReference type="SUPFAM" id="SSF49299">
    <property type="entry name" value="PKD domain"/>
    <property type="match status" value="2"/>
</dbReference>
<dbReference type="InterPro" id="IPR015943">
    <property type="entry name" value="WD40/YVTN_repeat-like_dom_sf"/>
</dbReference>
<feature type="domain" description="PKD" evidence="2">
    <location>
        <begin position="653"/>
        <end position="739"/>
    </location>
</feature>
<evidence type="ECO:0000313" key="3">
    <source>
        <dbReference type="EMBL" id="ELZ88748.1"/>
    </source>
</evidence>
<dbReference type="PATRIC" id="fig|662480.6.peg.3696"/>
<dbReference type="InterPro" id="IPR035986">
    <property type="entry name" value="PKD_dom_sf"/>
</dbReference>
<dbReference type="InterPro" id="IPR011635">
    <property type="entry name" value="CARDB"/>
</dbReference>
<accession>M0HYD5</accession>
<dbReference type="InterPro" id="IPR013783">
    <property type="entry name" value="Ig-like_fold"/>
</dbReference>